<dbReference type="GO" id="GO:0042802">
    <property type="term" value="F:identical protein binding"/>
    <property type="evidence" value="ECO:0007669"/>
    <property type="project" value="TreeGrafter"/>
</dbReference>
<evidence type="ECO:0000256" key="4">
    <source>
        <dbReference type="HAMAP-Rule" id="MF_01241"/>
    </source>
</evidence>
<dbReference type="GO" id="GO:0005737">
    <property type="term" value="C:cytoplasm"/>
    <property type="evidence" value="ECO:0007669"/>
    <property type="project" value="TreeGrafter"/>
</dbReference>
<dbReference type="HAMAP" id="MF_01241">
    <property type="entry name" value="GlcN6P_deamin"/>
    <property type="match status" value="1"/>
</dbReference>
<dbReference type="SUPFAM" id="SSF100950">
    <property type="entry name" value="NagB/RpiA/CoA transferase-like"/>
    <property type="match status" value="1"/>
</dbReference>
<dbReference type="InterPro" id="IPR006148">
    <property type="entry name" value="Glc/Gal-6P_isomerase"/>
</dbReference>
<feature type="active site" description="Proton acceptor; for ring-opening step" evidence="4">
    <location>
        <position position="137"/>
    </location>
</feature>
<feature type="active site" description="Proton acceptor; for enolization step" evidence="4">
    <location>
        <position position="66"/>
    </location>
</feature>
<dbReference type="RefSeq" id="WP_369046737.1">
    <property type="nucleotide sequence ID" value="NZ_CP163302.1"/>
</dbReference>
<feature type="site" description="Part of the allosteric site" evidence="4">
    <location>
        <position position="152"/>
    </location>
</feature>
<dbReference type="EMBL" id="CP163302">
    <property type="protein sequence ID" value="XDP46415.1"/>
    <property type="molecule type" value="Genomic_DNA"/>
</dbReference>
<dbReference type="Pfam" id="PF01182">
    <property type="entry name" value="Glucosamine_iso"/>
    <property type="match status" value="1"/>
</dbReference>
<dbReference type="EC" id="3.5.99.6" evidence="4"/>
<comment type="similarity">
    <text evidence="4">Belongs to the glucosamine/galactosamine-6-phosphate isomerase family. NagB subfamily.</text>
</comment>
<evidence type="ECO:0000256" key="1">
    <source>
        <dbReference type="ARBA" id="ARBA00000644"/>
    </source>
</evidence>
<comment type="function">
    <text evidence="4">Catalyzes the reversible isomerization-deamination of glucosamine 6-phosphate (GlcN6P) to form fructose 6-phosphate (Fru6P) and ammonium ion.</text>
</comment>
<dbReference type="GO" id="GO:0006046">
    <property type="term" value="P:N-acetylglucosamine catabolic process"/>
    <property type="evidence" value="ECO:0007669"/>
    <property type="project" value="UniProtKB-UniRule"/>
</dbReference>
<comment type="activity regulation">
    <text evidence="4">Allosterically activated by N-acetylglucosamine 6-phosphate (GlcNAc6P).</text>
</comment>
<evidence type="ECO:0000259" key="5">
    <source>
        <dbReference type="Pfam" id="PF01182"/>
    </source>
</evidence>
<comment type="caution">
    <text evidence="4">Lacks conserved residue(s) required for the propagation of feature annotation.</text>
</comment>
<proteinExistence type="inferred from homology"/>
<dbReference type="PANTHER" id="PTHR11280">
    <property type="entry name" value="GLUCOSAMINE-6-PHOSPHATE ISOMERASE"/>
    <property type="match status" value="1"/>
</dbReference>
<comment type="catalytic activity">
    <reaction evidence="1 4">
        <text>alpha-D-glucosamine 6-phosphate + H2O = beta-D-fructose 6-phosphate + NH4(+)</text>
        <dbReference type="Rhea" id="RHEA:12172"/>
        <dbReference type="ChEBI" id="CHEBI:15377"/>
        <dbReference type="ChEBI" id="CHEBI:28938"/>
        <dbReference type="ChEBI" id="CHEBI:57634"/>
        <dbReference type="ChEBI" id="CHEBI:75989"/>
        <dbReference type="EC" id="3.5.99.6"/>
    </reaction>
</comment>
<keyword evidence="4" id="KW-0021">Allosteric enzyme</keyword>
<dbReference type="CDD" id="cd01399">
    <property type="entry name" value="GlcN6P_deaminase"/>
    <property type="match status" value="1"/>
</dbReference>
<evidence type="ECO:0000256" key="2">
    <source>
        <dbReference type="ARBA" id="ARBA00022801"/>
    </source>
</evidence>
<dbReference type="GO" id="GO:0004342">
    <property type="term" value="F:glucosamine-6-phosphate deaminase activity"/>
    <property type="evidence" value="ECO:0007669"/>
    <property type="project" value="UniProtKB-UniRule"/>
</dbReference>
<accession>A0AB39L5U6</accession>
<dbReference type="Gene3D" id="3.40.50.1360">
    <property type="match status" value="1"/>
</dbReference>
<dbReference type="GO" id="GO:0005975">
    <property type="term" value="P:carbohydrate metabolic process"/>
    <property type="evidence" value="ECO:0007669"/>
    <property type="project" value="InterPro"/>
</dbReference>
<sequence>MEIIVLPDTDQVARTAADIIEERVRRGPAVVGLATGSTPLGTYRELIRRHREEGLSFTDAHAFLLDEYVGLPASHPESYRSVIRREIADHVDFASDAVHGLDGEAADPAAEAARYDASIAAAGGIDVQILGIGTDGHIGFNEPMSSLASRTRIKTLTEQTRRDNARFFARPDDVPEHVLTQGLGTILEARHVLLLGLGEAKAGAVAAAVEGPVAALCPASALQLHQHVTVLIDAAAASELEHTEYYQYTYGKKPAWQGFRAARRR</sequence>
<dbReference type="InterPro" id="IPR004547">
    <property type="entry name" value="Glucosamine6P_isomerase"/>
</dbReference>
<dbReference type="PANTHER" id="PTHR11280:SF5">
    <property type="entry name" value="GLUCOSAMINE-6-PHOSPHATE ISOMERASE"/>
    <property type="match status" value="1"/>
</dbReference>
<feature type="site" description="Part of the allosteric site" evidence="4">
    <location>
        <position position="155"/>
    </location>
</feature>
<dbReference type="NCBIfam" id="TIGR00502">
    <property type="entry name" value="nagB"/>
    <property type="match status" value="1"/>
</dbReference>
<name>A0AB39L5U6_9MICC</name>
<protein>
    <recommendedName>
        <fullName evidence="4">Glucosamine-6-phosphate deaminase</fullName>
        <ecNumber evidence="4">3.5.99.6</ecNumber>
    </recommendedName>
    <alternativeName>
        <fullName evidence="4">GlcN6P deaminase</fullName>
        <shortName evidence="4">GNPDA</shortName>
    </alternativeName>
    <alternativeName>
        <fullName evidence="4">Glucosamine-6-phosphate isomerase</fullName>
    </alternativeName>
</protein>
<dbReference type="PROSITE" id="PS01161">
    <property type="entry name" value="GLC_GALNAC_ISOMERASE"/>
    <property type="match status" value="1"/>
</dbReference>
<dbReference type="AlphaFoldDB" id="A0AB39L5U6"/>
<evidence type="ECO:0000256" key="3">
    <source>
        <dbReference type="ARBA" id="ARBA00023277"/>
    </source>
</evidence>
<feature type="active site" description="For ring-opening step" evidence="4">
    <location>
        <position position="142"/>
    </location>
</feature>
<dbReference type="KEGG" id="spue:AB5L97_05245"/>
<comment type="pathway">
    <text evidence="4">Amino-sugar metabolism; N-acetylneuraminate degradation; D-fructose 6-phosphate from N-acetylneuraminate: step 5/5.</text>
</comment>
<feature type="site" description="Part of the allosteric site" evidence="4">
    <location>
        <position position="154"/>
    </location>
</feature>
<dbReference type="FunFam" id="3.40.50.1360:FF:000003">
    <property type="entry name" value="Glucosamine-6-phosphate deaminase"/>
    <property type="match status" value="1"/>
</dbReference>
<dbReference type="GO" id="GO:0006043">
    <property type="term" value="P:glucosamine catabolic process"/>
    <property type="evidence" value="ECO:0007669"/>
    <property type="project" value="TreeGrafter"/>
</dbReference>
<feature type="domain" description="Glucosamine/galactosamine-6-phosphate isomerase" evidence="5">
    <location>
        <begin position="11"/>
        <end position="227"/>
    </location>
</feature>
<feature type="site" description="Part of the allosteric site" evidence="4">
    <location>
        <position position="145"/>
    </location>
</feature>
<evidence type="ECO:0000313" key="6">
    <source>
        <dbReference type="EMBL" id="XDP46415.1"/>
    </source>
</evidence>
<reference evidence="6" key="1">
    <citation type="submission" date="2024-07" db="EMBL/GenBank/DDBJ databases">
        <authorList>
            <person name="fu j."/>
        </authorList>
    </citation>
    <scope>NUCLEOTIDE SEQUENCE</scope>
    <source>
        <strain evidence="6">P10A9</strain>
    </source>
</reference>
<dbReference type="InterPro" id="IPR018321">
    <property type="entry name" value="Glucosamine6P_isomerase_CS"/>
</dbReference>
<gene>
    <name evidence="4 6" type="primary">nagB</name>
    <name evidence="6" type="ORF">AB5L97_05245</name>
</gene>
<dbReference type="GO" id="GO:0019262">
    <property type="term" value="P:N-acetylneuraminate catabolic process"/>
    <property type="evidence" value="ECO:0007669"/>
    <property type="project" value="UniProtKB-UniRule"/>
</dbReference>
<keyword evidence="2 4" id="KW-0378">Hydrolase</keyword>
<organism evidence="6">
    <name type="scientific">Sinomonas puerhi</name>
    <dbReference type="NCBI Taxonomy" id="3238584"/>
    <lineage>
        <taxon>Bacteria</taxon>
        <taxon>Bacillati</taxon>
        <taxon>Actinomycetota</taxon>
        <taxon>Actinomycetes</taxon>
        <taxon>Micrococcales</taxon>
        <taxon>Micrococcaceae</taxon>
        <taxon>Sinomonas</taxon>
    </lineage>
</organism>
<dbReference type="InterPro" id="IPR037171">
    <property type="entry name" value="NagB/RpiA_transferase-like"/>
</dbReference>
<keyword evidence="3 4" id="KW-0119">Carbohydrate metabolism</keyword>
<feature type="active site" description="For ring-opening step" evidence="4">
    <location>
        <position position="135"/>
    </location>
</feature>
<dbReference type="NCBIfam" id="NF001684">
    <property type="entry name" value="PRK00443.1-4"/>
    <property type="match status" value="1"/>
</dbReference>